<keyword evidence="2" id="KW-0645">Protease</keyword>
<evidence type="ECO:0000256" key="1">
    <source>
        <dbReference type="ARBA" id="ARBA00005234"/>
    </source>
</evidence>
<comment type="similarity">
    <text evidence="1">Belongs to the peptidase C48 family.</text>
</comment>
<dbReference type="AlphaFoldDB" id="A0A814PNP5"/>
<sequence>MTSSNINQLPISNKIQLKKEHFSSDFDRSKSKHNIKPLDNQVCDLSSSEFEFFKKISNEFNQRELNSNKAVILGLSESQNDLSTLRFIFEKLNHEPPFKSIRLGELDPKKRSYPRPILCEFRNSYMVKSLLNKSSILKRTRGFENVYINKHLTKLQRIFKSDERKQDKFFQTKHNQNQIIQSSVQFNESSNFKPSMTKTTNLITKSHTTNFNPKSSRDETIVKFSPNKLSPMAEINHCLDTEKSPMTKFENFHLTKNELVYSLKSKFSQMKSNSHNLVKSSPIKDCVKVQSNYTTPVNEKNKNVQNKIIQEITCPSKNFTNFSLPQTSFVYDKDHILESENSHTVETSIKYLDVQSSTLVGQNSKIQQNSSCSKKSPVHSELKKVNSKSSVNKVEPFVPKSNISKINHKIKVYSSQNIDPTDLDYQAKNEDPKIVKAFGIEILQSDLQSLVSGLRLKDKILNFYINLICVSINKDTFASIDSLLIHKILSDNHRVVSTLSKYILCLKSASLWEISQNDLAPKQFGGIDCGVFACQYAKYFGLNKTFDFSQDNIAHKRTEILDRTRNGGGIIVFIKNSLVVTKSILHEKMELIYFQIKIRDQLLNFIYSYRPPSLKEIPFLDKLEEFMQSLNLNQPLFLIGDFNIDHSVGENNIHKFIDNNELINFVTKPTRIISKFYKKNNSTRISSTMIDLLLHNGDLVSETDVIECPFSDQIRHSKIS</sequence>
<dbReference type="SUPFAM" id="SSF54001">
    <property type="entry name" value="Cysteine proteinases"/>
    <property type="match status" value="1"/>
</dbReference>
<dbReference type="SUPFAM" id="SSF56219">
    <property type="entry name" value="DNase I-like"/>
    <property type="match status" value="1"/>
</dbReference>
<name>A0A814PNP5_9BILA</name>
<feature type="domain" description="Ubiquitin-like protease family profile" evidence="4">
    <location>
        <begin position="468"/>
        <end position="560"/>
    </location>
</feature>
<dbReference type="GO" id="GO:0008234">
    <property type="term" value="F:cysteine-type peptidase activity"/>
    <property type="evidence" value="ECO:0007669"/>
    <property type="project" value="InterPro"/>
</dbReference>
<evidence type="ECO:0000313" key="5">
    <source>
        <dbReference type="EMBL" id="CAF1108395.1"/>
    </source>
</evidence>
<evidence type="ECO:0000256" key="3">
    <source>
        <dbReference type="ARBA" id="ARBA00022801"/>
    </source>
</evidence>
<keyword evidence="3" id="KW-0378">Hydrolase</keyword>
<dbReference type="EMBL" id="CAJNOC010008007">
    <property type="protein sequence ID" value="CAF1108395.1"/>
    <property type="molecule type" value="Genomic_DNA"/>
</dbReference>
<accession>A0A814PNP5</accession>
<dbReference type="Gene3D" id="3.60.10.10">
    <property type="entry name" value="Endonuclease/exonuclease/phosphatase"/>
    <property type="match status" value="1"/>
</dbReference>
<evidence type="ECO:0000256" key="2">
    <source>
        <dbReference type="ARBA" id="ARBA00022670"/>
    </source>
</evidence>
<gene>
    <name evidence="5" type="ORF">OXX778_LOCUS21503</name>
</gene>
<dbReference type="InterPro" id="IPR036691">
    <property type="entry name" value="Endo/exonu/phosph_ase_sf"/>
</dbReference>
<reference evidence="5" key="1">
    <citation type="submission" date="2021-02" db="EMBL/GenBank/DDBJ databases">
        <authorList>
            <person name="Nowell W R."/>
        </authorList>
    </citation>
    <scope>NUCLEOTIDE SEQUENCE</scope>
    <source>
        <strain evidence="5">Ploen Becks lab</strain>
    </source>
</reference>
<keyword evidence="6" id="KW-1185">Reference proteome</keyword>
<dbReference type="InterPro" id="IPR003653">
    <property type="entry name" value="Peptidase_C48_C"/>
</dbReference>
<organism evidence="5 6">
    <name type="scientific">Brachionus calyciflorus</name>
    <dbReference type="NCBI Taxonomy" id="104777"/>
    <lineage>
        <taxon>Eukaryota</taxon>
        <taxon>Metazoa</taxon>
        <taxon>Spiralia</taxon>
        <taxon>Gnathifera</taxon>
        <taxon>Rotifera</taxon>
        <taxon>Eurotatoria</taxon>
        <taxon>Monogononta</taxon>
        <taxon>Pseudotrocha</taxon>
        <taxon>Ploima</taxon>
        <taxon>Brachionidae</taxon>
        <taxon>Brachionus</taxon>
    </lineage>
</organism>
<protein>
    <recommendedName>
        <fullName evidence="4">Ubiquitin-like protease family profile domain-containing protein</fullName>
    </recommendedName>
</protein>
<dbReference type="OrthoDB" id="10068389at2759"/>
<proteinExistence type="inferred from homology"/>
<dbReference type="Pfam" id="PF02902">
    <property type="entry name" value="Peptidase_C48"/>
    <property type="match status" value="1"/>
</dbReference>
<evidence type="ECO:0000259" key="4">
    <source>
        <dbReference type="Pfam" id="PF02902"/>
    </source>
</evidence>
<evidence type="ECO:0000313" key="6">
    <source>
        <dbReference type="Proteomes" id="UP000663879"/>
    </source>
</evidence>
<comment type="caution">
    <text evidence="5">The sequence shown here is derived from an EMBL/GenBank/DDBJ whole genome shotgun (WGS) entry which is preliminary data.</text>
</comment>
<dbReference type="Proteomes" id="UP000663879">
    <property type="component" value="Unassembled WGS sequence"/>
</dbReference>
<dbReference type="InterPro" id="IPR038765">
    <property type="entry name" value="Papain-like_cys_pep_sf"/>
</dbReference>
<dbReference type="GO" id="GO:0006508">
    <property type="term" value="P:proteolysis"/>
    <property type="evidence" value="ECO:0007669"/>
    <property type="project" value="UniProtKB-KW"/>
</dbReference>